<dbReference type="PROSITE" id="PS50089">
    <property type="entry name" value="ZF_RING_2"/>
    <property type="match status" value="1"/>
</dbReference>
<dbReference type="CDD" id="cd17734">
    <property type="entry name" value="BRCT_Bard1_rpt1"/>
    <property type="match status" value="1"/>
</dbReference>
<keyword evidence="4" id="KW-0227">DNA damage</keyword>
<keyword evidence="3" id="KW-0677">Repeat</keyword>
<dbReference type="InterPro" id="IPR036420">
    <property type="entry name" value="BRCT_dom_sf"/>
</dbReference>
<dbReference type="InterPro" id="IPR001841">
    <property type="entry name" value="Znf_RING"/>
</dbReference>
<keyword evidence="6" id="KW-0862">Zinc</keyword>
<dbReference type="Gene3D" id="3.30.40.10">
    <property type="entry name" value="Zinc/RING finger domain, C3HC4 (zinc finger)"/>
    <property type="match status" value="2"/>
</dbReference>
<evidence type="ECO:0000259" key="12">
    <source>
        <dbReference type="PROSITE" id="PS50172"/>
    </source>
</evidence>
<feature type="domain" description="BRCT" evidence="12">
    <location>
        <begin position="535"/>
        <end position="650"/>
    </location>
</feature>
<evidence type="ECO:0000313" key="15">
    <source>
        <dbReference type="Proteomes" id="UP000195402"/>
    </source>
</evidence>
<evidence type="ECO:0000256" key="6">
    <source>
        <dbReference type="ARBA" id="ARBA00022833"/>
    </source>
</evidence>
<dbReference type="CDD" id="cd15571">
    <property type="entry name" value="ePHD"/>
    <property type="match status" value="1"/>
</dbReference>
<evidence type="ECO:0000256" key="3">
    <source>
        <dbReference type="ARBA" id="ARBA00022737"/>
    </source>
</evidence>
<evidence type="ECO:0000259" key="13">
    <source>
        <dbReference type="PROSITE" id="PS51805"/>
    </source>
</evidence>
<accession>A0A200QDY2</accession>
<dbReference type="Pfam" id="PF15227">
    <property type="entry name" value="zf-C3HC4_4"/>
    <property type="match status" value="1"/>
</dbReference>
<dbReference type="OMA" id="NTICAFC"/>
<gene>
    <name evidence="14" type="ORF">BVC80_1617g10</name>
</gene>
<dbReference type="Proteomes" id="UP000195402">
    <property type="component" value="Unassembled WGS sequence"/>
</dbReference>
<proteinExistence type="predicted"/>
<protein>
    <submittedName>
        <fullName evidence="14">BRCT domain</fullName>
    </submittedName>
</protein>
<dbReference type="SUPFAM" id="SSF52113">
    <property type="entry name" value="BRCT domain"/>
    <property type="match status" value="2"/>
</dbReference>
<dbReference type="FunCoup" id="A0A200QDY2">
    <property type="interactions" value="265"/>
</dbReference>
<dbReference type="FunFam" id="3.40.50.10190:FF:000006">
    <property type="entry name" value="Breast cancer type 1 susceptibility protein homolog"/>
    <property type="match status" value="1"/>
</dbReference>
<dbReference type="InterPro" id="IPR034732">
    <property type="entry name" value="EPHD"/>
</dbReference>
<dbReference type="InterPro" id="IPR031099">
    <property type="entry name" value="BRCA1-associated"/>
</dbReference>
<keyword evidence="8" id="KW-0539">Nucleus</keyword>
<dbReference type="PROSITE" id="PS51805">
    <property type="entry name" value="EPHD"/>
    <property type="match status" value="1"/>
</dbReference>
<dbReference type="InParanoid" id="A0A200QDY2"/>
<keyword evidence="7" id="KW-0234">DNA repair</keyword>
<dbReference type="InterPro" id="IPR017907">
    <property type="entry name" value="Znf_RING_CS"/>
</dbReference>
<dbReference type="Pfam" id="PF00533">
    <property type="entry name" value="BRCT"/>
    <property type="match status" value="1"/>
</dbReference>
<evidence type="ECO:0000256" key="10">
    <source>
        <dbReference type="SAM" id="MobiDB-lite"/>
    </source>
</evidence>
<dbReference type="EMBL" id="MVGT01002308">
    <property type="protein sequence ID" value="OVA08688.1"/>
    <property type="molecule type" value="Genomic_DNA"/>
</dbReference>
<comment type="caution">
    <text evidence="14">The sequence shown here is derived from an EMBL/GenBank/DDBJ whole genome shotgun (WGS) entry which is preliminary data.</text>
</comment>
<dbReference type="GO" id="GO:0004842">
    <property type="term" value="F:ubiquitin-protein transferase activity"/>
    <property type="evidence" value="ECO:0007669"/>
    <property type="project" value="TreeGrafter"/>
</dbReference>
<dbReference type="GO" id="GO:0005634">
    <property type="term" value="C:nucleus"/>
    <property type="evidence" value="ECO:0007669"/>
    <property type="project" value="UniProtKB-SubCell"/>
</dbReference>
<dbReference type="OrthoDB" id="2384350at2759"/>
<dbReference type="InterPro" id="IPR013083">
    <property type="entry name" value="Znf_RING/FYVE/PHD"/>
</dbReference>
<dbReference type="PANTHER" id="PTHR13763:SF9">
    <property type="entry name" value="BRCA1-ASSOCIATED RING DOMAIN PROTEIN 1"/>
    <property type="match status" value="1"/>
</dbReference>
<evidence type="ECO:0000256" key="2">
    <source>
        <dbReference type="ARBA" id="ARBA00022723"/>
    </source>
</evidence>
<evidence type="ECO:0000256" key="4">
    <source>
        <dbReference type="ARBA" id="ARBA00022763"/>
    </source>
</evidence>
<reference evidence="14 15" key="1">
    <citation type="journal article" date="2017" name="Mol. Plant">
        <title>The Genome of Medicinal Plant Macleaya cordata Provides New Insights into Benzylisoquinoline Alkaloids Metabolism.</title>
        <authorList>
            <person name="Liu X."/>
            <person name="Liu Y."/>
            <person name="Huang P."/>
            <person name="Ma Y."/>
            <person name="Qing Z."/>
            <person name="Tang Q."/>
            <person name="Cao H."/>
            <person name="Cheng P."/>
            <person name="Zheng Y."/>
            <person name="Yuan Z."/>
            <person name="Zhou Y."/>
            <person name="Liu J."/>
            <person name="Tang Z."/>
            <person name="Zhuo Y."/>
            <person name="Zhang Y."/>
            <person name="Yu L."/>
            <person name="Huang J."/>
            <person name="Yang P."/>
            <person name="Peng Q."/>
            <person name="Zhang J."/>
            <person name="Jiang W."/>
            <person name="Zhang Z."/>
            <person name="Lin K."/>
            <person name="Ro D.K."/>
            <person name="Chen X."/>
            <person name="Xiong X."/>
            <person name="Shang Y."/>
            <person name="Huang S."/>
            <person name="Zeng J."/>
        </authorList>
    </citation>
    <scope>NUCLEOTIDE SEQUENCE [LARGE SCALE GENOMIC DNA]</scope>
    <source>
        <strain evidence="15">cv. BLH2017</strain>
        <tissue evidence="14">Root</tissue>
    </source>
</reference>
<dbReference type="GO" id="GO:0000724">
    <property type="term" value="P:double-strand break repair via homologous recombination"/>
    <property type="evidence" value="ECO:0007669"/>
    <property type="project" value="TreeGrafter"/>
</dbReference>
<evidence type="ECO:0000256" key="1">
    <source>
        <dbReference type="ARBA" id="ARBA00004123"/>
    </source>
</evidence>
<dbReference type="SMART" id="SM00292">
    <property type="entry name" value="BRCT"/>
    <property type="match status" value="2"/>
</dbReference>
<dbReference type="GO" id="GO:0008270">
    <property type="term" value="F:zinc ion binding"/>
    <property type="evidence" value="ECO:0007669"/>
    <property type="project" value="UniProtKB-KW"/>
</dbReference>
<feature type="region of interest" description="Disordered" evidence="10">
    <location>
        <begin position="144"/>
        <end position="211"/>
    </location>
</feature>
<keyword evidence="5 9" id="KW-0863">Zinc-finger</keyword>
<evidence type="ECO:0000256" key="5">
    <source>
        <dbReference type="ARBA" id="ARBA00022771"/>
    </source>
</evidence>
<dbReference type="InterPro" id="IPR001357">
    <property type="entry name" value="BRCT_dom"/>
</dbReference>
<dbReference type="SUPFAM" id="SSF57850">
    <property type="entry name" value="RING/U-box"/>
    <property type="match status" value="1"/>
</dbReference>
<keyword evidence="2" id="KW-0479">Metal-binding</keyword>
<dbReference type="PANTHER" id="PTHR13763">
    <property type="entry name" value="BREAST CANCER TYPE 1 SUSCEPTIBILITY PROTEIN BRCA1"/>
    <property type="match status" value="1"/>
</dbReference>
<dbReference type="STRING" id="56857.A0A200QDY2"/>
<comment type="subcellular location">
    <subcellularLocation>
        <location evidence="1">Nucleus</location>
    </subcellularLocation>
</comment>
<name>A0A200QDY2_MACCD</name>
<organism evidence="14 15">
    <name type="scientific">Macleaya cordata</name>
    <name type="common">Five-seeded plume-poppy</name>
    <name type="synonym">Bocconia cordata</name>
    <dbReference type="NCBI Taxonomy" id="56857"/>
    <lineage>
        <taxon>Eukaryota</taxon>
        <taxon>Viridiplantae</taxon>
        <taxon>Streptophyta</taxon>
        <taxon>Embryophyta</taxon>
        <taxon>Tracheophyta</taxon>
        <taxon>Spermatophyta</taxon>
        <taxon>Magnoliopsida</taxon>
        <taxon>Ranunculales</taxon>
        <taxon>Papaveraceae</taxon>
        <taxon>Papaveroideae</taxon>
        <taxon>Macleaya</taxon>
    </lineage>
</organism>
<dbReference type="Pfam" id="PF13771">
    <property type="entry name" value="zf-HC5HC2H"/>
    <property type="match status" value="1"/>
</dbReference>
<dbReference type="GO" id="GO:0045944">
    <property type="term" value="P:positive regulation of transcription by RNA polymerase II"/>
    <property type="evidence" value="ECO:0007669"/>
    <property type="project" value="TreeGrafter"/>
</dbReference>
<evidence type="ECO:0000313" key="14">
    <source>
        <dbReference type="EMBL" id="OVA08688.1"/>
    </source>
</evidence>
<dbReference type="SMART" id="SM00184">
    <property type="entry name" value="RING"/>
    <property type="match status" value="1"/>
</dbReference>
<keyword evidence="15" id="KW-1185">Reference proteome</keyword>
<feature type="domain" description="RING-type" evidence="11">
    <location>
        <begin position="27"/>
        <end position="65"/>
    </location>
</feature>
<dbReference type="PROSITE" id="PS00518">
    <property type="entry name" value="ZF_RING_1"/>
    <property type="match status" value="1"/>
</dbReference>
<sequence>MAESGSYTRFLNPSVLHFQKMGLELKCPLCLNLLSKPILLPCDHIFCSSCVTNSSQFRQDCFVCKSPYVNRGKLKSFKLYPVQNMYLSIKLFEFLDFVDLRPAPYMENMVSIYKSMDAAFSANLFQSFSQSHLTEVKIGQRGDLSQVTQTLPDSPPSFGETKDSDDDSSGHGGQNTAERLSTKGTIKKESEDGTNIKSYRGSVPQDEENGARETKRLKLEFGSHNVAVNGVNAKPIYSDSEGGCKPTVPLFGAQSASTPACLDGNQALICAFCQTSRISEGSGPIVHIVNRKEVAADELSQSNVLHVHRKCMEWAPQVYFVGETVMNLESELARGAKLKCSRCGLKGAALGCYSGSCRKTYHVPCAVDISSCRWDYEGHRVLCPTHTSTKFPNERSRRGKKLAVNPTTRMANEQMKVWVASRGATSELVLCGSSLSVEEKNLLAKFARISGVTVSKNWKPNVTHVIASTDEMGACSRTLKFLMAILNGRWVLKIEWIKACMEAMDLVSEEPYEVSLDIHGCQDGPKNGRLRIIEKTPKLFSGLNLYFSGDFVPSYKGSLEELVLAAGGTVLTNSTLVSQGCNKGIFSSTTLVVYSLDPPPNMESEEASSVVIEERHKEAEALGEQSGSWVIGHTWILESIAASKLQPVAC</sequence>
<evidence type="ECO:0000256" key="9">
    <source>
        <dbReference type="PROSITE-ProRule" id="PRU00175"/>
    </source>
</evidence>
<dbReference type="PROSITE" id="PS50172">
    <property type="entry name" value="BRCT"/>
    <property type="match status" value="2"/>
</dbReference>
<dbReference type="Gene3D" id="3.40.50.10190">
    <property type="entry name" value="BRCT domain"/>
    <property type="match status" value="2"/>
</dbReference>
<feature type="domain" description="PHD-type" evidence="13">
    <location>
        <begin position="267"/>
        <end position="387"/>
    </location>
</feature>
<feature type="domain" description="BRCT" evidence="12">
    <location>
        <begin position="428"/>
        <end position="514"/>
    </location>
</feature>
<dbReference type="AlphaFoldDB" id="A0A200QDY2"/>
<feature type="compositionally biased region" description="Polar residues" evidence="10">
    <location>
        <begin position="174"/>
        <end position="184"/>
    </location>
</feature>
<evidence type="ECO:0000256" key="8">
    <source>
        <dbReference type="ARBA" id="ARBA00023242"/>
    </source>
</evidence>
<evidence type="ECO:0000256" key="7">
    <source>
        <dbReference type="ARBA" id="ARBA00023204"/>
    </source>
</evidence>
<evidence type="ECO:0000259" key="11">
    <source>
        <dbReference type="PROSITE" id="PS50089"/>
    </source>
</evidence>